<organism evidence="3 4">
    <name type="scientific">Geotalea daltonii (strain DSM 22248 / JCM 15807 / FRC-32)</name>
    <name type="common">Geobacter daltonii</name>
    <dbReference type="NCBI Taxonomy" id="316067"/>
    <lineage>
        <taxon>Bacteria</taxon>
        <taxon>Pseudomonadati</taxon>
        <taxon>Thermodesulfobacteriota</taxon>
        <taxon>Desulfuromonadia</taxon>
        <taxon>Geobacterales</taxon>
        <taxon>Geobacteraceae</taxon>
        <taxon>Geotalea</taxon>
    </lineage>
</organism>
<feature type="compositionally biased region" description="Basic and acidic residues" evidence="1">
    <location>
        <begin position="536"/>
        <end position="547"/>
    </location>
</feature>
<dbReference type="Proteomes" id="UP000007721">
    <property type="component" value="Chromosome"/>
</dbReference>
<dbReference type="InterPro" id="IPR049939">
    <property type="entry name" value="NifE-like"/>
</dbReference>
<sequence length="571" mass="63744">MHDNLSELPITDDTPINLKENTCPTREQRLSVAINAYYGTMSDLVKGTREKSLVQPDRCFEQSGNCLLALNAQRLISIRDSVLLFHSPIGCAAGQHSSHELFQHIPIEQGRPADLGFFHAVSTNLTDSDVVFGGGEKLVAALKEADRRYSPRAIFVVTSCASGIIGDDLEGAVNEAQPHVKAKIVPCHTEGFRSRVTQTGYDAFWHGVLKYLVRKDLPREKDLVNVTNMFSYTWMDKIEINRLLTKLGLRVNFIPEFASVEDLERMGAAAVTAPICPTFADYLMRGLDEHFGVPYFNDVIPFGIKKTDEWLRRIASYTGKEKEVEELIKEEHATYIPKVDKIRQGLEDIRRRMVAKGTKKEGEKLTAIGAVGQGRVIGHAVFLEELGLEVAAACAIDYDSLIADSFDSLVKEVGDFIVLVSTFQAADYANLFARLKPDLSLQAPFKGGVIKTAHTIGTIHWLRGHNHPSQVQAGYAGAVGYGDMVLRSFQNTALTKLLADFDDSPYKDWWYKADPLHYVKGRDEIFKSNPLTIPDDPDHGHEHDDHRHHDHGHTHSHGHDHGQDHAHGHKH</sequence>
<accession>B9M039</accession>
<dbReference type="KEGG" id="geo:Geob_2466"/>
<dbReference type="Gene3D" id="3.40.50.1980">
    <property type="entry name" value="Nitrogenase molybdenum iron protein domain"/>
    <property type="match status" value="3"/>
</dbReference>
<dbReference type="HOGENOM" id="CLU_025876_3_0_7"/>
<dbReference type="SUPFAM" id="SSF53807">
    <property type="entry name" value="Helical backbone' metal receptor"/>
    <property type="match status" value="1"/>
</dbReference>
<protein>
    <submittedName>
        <fullName evidence="3">Nitrogenase vanadium-iron cofactor biosynthesis protein VnfE-related oxidoreductase subunit</fullName>
    </submittedName>
</protein>
<evidence type="ECO:0000259" key="2">
    <source>
        <dbReference type="Pfam" id="PF00148"/>
    </source>
</evidence>
<evidence type="ECO:0000256" key="1">
    <source>
        <dbReference type="SAM" id="MobiDB-lite"/>
    </source>
</evidence>
<evidence type="ECO:0000313" key="4">
    <source>
        <dbReference type="Proteomes" id="UP000007721"/>
    </source>
</evidence>
<dbReference type="OrthoDB" id="5717231at2"/>
<dbReference type="eggNOG" id="COG2710">
    <property type="taxonomic scope" value="Bacteria"/>
</dbReference>
<keyword evidence="4" id="KW-1185">Reference proteome</keyword>
<dbReference type="EMBL" id="CP001390">
    <property type="protein sequence ID" value="ACM20819.1"/>
    <property type="molecule type" value="Genomic_DNA"/>
</dbReference>
<evidence type="ECO:0000313" key="3">
    <source>
        <dbReference type="EMBL" id="ACM20819.1"/>
    </source>
</evidence>
<dbReference type="GO" id="GO:0016491">
    <property type="term" value="F:oxidoreductase activity"/>
    <property type="evidence" value="ECO:0007669"/>
    <property type="project" value="InterPro"/>
</dbReference>
<dbReference type="PANTHER" id="PTHR42956:SF1">
    <property type="entry name" value="NITROGENASE IRON-MOLYBDENUM COFACTOR BIOSYNTHESIS PROTEIN NIFE"/>
    <property type="match status" value="1"/>
</dbReference>
<dbReference type="InterPro" id="IPR000510">
    <property type="entry name" value="Nase/OxRdtase_comp1"/>
</dbReference>
<name>B9M039_GEODF</name>
<gene>
    <name evidence="3" type="ordered locus">Geob_2466</name>
</gene>
<dbReference type="PANTHER" id="PTHR42956">
    <property type="entry name" value="NITROGENASE IRON-MOLYBDENUM COFACTOR BIOSYNTHESIS PROTEIN NIFE"/>
    <property type="match status" value="1"/>
</dbReference>
<dbReference type="RefSeq" id="WP_012647548.1">
    <property type="nucleotide sequence ID" value="NC_011979.1"/>
</dbReference>
<feature type="domain" description="Nitrogenase/oxidoreductase component 1" evidence="2">
    <location>
        <begin position="77"/>
        <end position="487"/>
    </location>
</feature>
<dbReference type="Pfam" id="PF00148">
    <property type="entry name" value="Oxidored_nitro"/>
    <property type="match status" value="1"/>
</dbReference>
<dbReference type="STRING" id="316067.Geob_2466"/>
<feature type="compositionally biased region" description="Basic and acidic residues" evidence="1">
    <location>
        <begin position="557"/>
        <end position="571"/>
    </location>
</feature>
<dbReference type="AlphaFoldDB" id="B9M039"/>
<reference evidence="3 4" key="1">
    <citation type="submission" date="2009-01" db="EMBL/GenBank/DDBJ databases">
        <title>Complete sequence of Geobacter sp. FRC-32.</title>
        <authorList>
            <consortium name="US DOE Joint Genome Institute"/>
            <person name="Lucas S."/>
            <person name="Copeland A."/>
            <person name="Lapidus A."/>
            <person name="Glavina del Rio T."/>
            <person name="Dalin E."/>
            <person name="Tice H."/>
            <person name="Bruce D."/>
            <person name="Goodwin L."/>
            <person name="Pitluck S."/>
            <person name="Saunders E."/>
            <person name="Brettin T."/>
            <person name="Detter J.C."/>
            <person name="Han C."/>
            <person name="Larimer F."/>
            <person name="Land M."/>
            <person name="Hauser L."/>
            <person name="Kyrpides N."/>
            <person name="Ovchinnikova G."/>
            <person name="Kostka J."/>
            <person name="Richardson P."/>
        </authorList>
    </citation>
    <scope>NUCLEOTIDE SEQUENCE [LARGE SCALE GENOMIC DNA]</scope>
    <source>
        <strain evidence="4">DSM 22248 / JCM 15807 / FRC-32</strain>
    </source>
</reference>
<feature type="region of interest" description="Disordered" evidence="1">
    <location>
        <begin position="529"/>
        <end position="571"/>
    </location>
</feature>
<proteinExistence type="predicted"/>